<dbReference type="InterPro" id="IPR054502">
    <property type="entry name" value="bHLH-TF_ACT-like_plant"/>
</dbReference>
<organism evidence="9 10">
    <name type="scientific">Zostera marina</name>
    <name type="common">Eelgrass</name>
    <dbReference type="NCBI Taxonomy" id="29655"/>
    <lineage>
        <taxon>Eukaryota</taxon>
        <taxon>Viridiplantae</taxon>
        <taxon>Streptophyta</taxon>
        <taxon>Embryophyta</taxon>
        <taxon>Tracheophyta</taxon>
        <taxon>Spermatophyta</taxon>
        <taxon>Magnoliopsida</taxon>
        <taxon>Liliopsida</taxon>
        <taxon>Zosteraceae</taxon>
        <taxon>Zostera</taxon>
    </lineage>
</organism>
<dbReference type="Pfam" id="PF14215">
    <property type="entry name" value="bHLH-MYC_N"/>
    <property type="match status" value="1"/>
</dbReference>
<feature type="domain" description="BHLH" evidence="8">
    <location>
        <begin position="291"/>
        <end position="340"/>
    </location>
</feature>
<keyword evidence="10" id="KW-1185">Reference proteome</keyword>
<dbReference type="AlphaFoldDB" id="A0A0K9PD13"/>
<dbReference type="EMBL" id="LFYR01000955">
    <property type="protein sequence ID" value="KMZ66861.1"/>
    <property type="molecule type" value="Genomic_DNA"/>
</dbReference>
<dbReference type="OMA" id="CERRAHP"/>
<evidence type="ECO:0000313" key="10">
    <source>
        <dbReference type="Proteomes" id="UP000036987"/>
    </source>
</evidence>
<evidence type="ECO:0000256" key="6">
    <source>
        <dbReference type="RuleBase" id="RU369104"/>
    </source>
</evidence>
<evidence type="ECO:0000256" key="7">
    <source>
        <dbReference type="SAM" id="MobiDB-lite"/>
    </source>
</evidence>
<gene>
    <name evidence="9" type="ORF">ZOSMA_287G00240</name>
</gene>
<evidence type="ECO:0000313" key="9">
    <source>
        <dbReference type="EMBL" id="KMZ66861.1"/>
    </source>
</evidence>
<dbReference type="GO" id="GO:0005634">
    <property type="term" value="C:nucleus"/>
    <property type="evidence" value="ECO:0000318"/>
    <property type="project" value="GO_Central"/>
</dbReference>
<keyword evidence="4 6" id="KW-0804">Transcription</keyword>
<accession>A0A0K9PD13</accession>
<dbReference type="Proteomes" id="UP000036987">
    <property type="component" value="Unassembled WGS sequence"/>
</dbReference>
<comment type="similarity">
    <text evidence="2">Belongs to the bHLH protein family.</text>
</comment>
<protein>
    <recommendedName>
        <fullName evidence="6">Transcription factor</fullName>
        <shortName evidence="6">bHLH transcription factor</shortName>
    </recommendedName>
    <alternativeName>
        <fullName evidence="6">Basic helix-loop-helix protein</fullName>
    </alternativeName>
</protein>
<keyword evidence="5 6" id="KW-0539">Nucleus</keyword>
<dbReference type="InterPro" id="IPR036638">
    <property type="entry name" value="HLH_DNA-bd_sf"/>
</dbReference>
<dbReference type="GO" id="GO:0003700">
    <property type="term" value="F:DNA-binding transcription factor activity"/>
    <property type="evidence" value="ECO:0000318"/>
    <property type="project" value="GO_Central"/>
</dbReference>
<dbReference type="SUPFAM" id="SSF47459">
    <property type="entry name" value="HLH, helix-loop-helix DNA-binding domain"/>
    <property type="match status" value="1"/>
</dbReference>
<dbReference type="GO" id="GO:0046983">
    <property type="term" value="F:protein dimerization activity"/>
    <property type="evidence" value="ECO:0007669"/>
    <property type="project" value="InterPro"/>
</dbReference>
<dbReference type="STRING" id="29655.A0A0K9PD13"/>
<feature type="region of interest" description="Disordered" evidence="7">
    <location>
        <begin position="263"/>
        <end position="302"/>
    </location>
</feature>
<dbReference type="PANTHER" id="PTHR11514:SF43">
    <property type="entry name" value="TRANSCRIPTION FACTOR MYC2"/>
    <property type="match status" value="1"/>
</dbReference>
<keyword evidence="3 6" id="KW-0805">Transcription regulation</keyword>
<dbReference type="InterPro" id="IPR045084">
    <property type="entry name" value="AIB/MYC-like"/>
</dbReference>
<comment type="subcellular location">
    <subcellularLocation>
        <location evidence="1 6">Nucleus</location>
    </subcellularLocation>
</comment>
<feature type="compositionally biased region" description="Basic and acidic residues" evidence="7">
    <location>
        <begin position="288"/>
        <end position="302"/>
    </location>
</feature>
<proteinExistence type="inferred from homology"/>
<dbReference type="GO" id="GO:0000976">
    <property type="term" value="F:transcription cis-regulatory region binding"/>
    <property type="evidence" value="ECO:0000318"/>
    <property type="project" value="GO_Central"/>
</dbReference>
<dbReference type="Gene3D" id="4.10.280.10">
    <property type="entry name" value="Helix-loop-helix DNA-binding domain"/>
    <property type="match status" value="1"/>
</dbReference>
<dbReference type="InterPro" id="IPR025610">
    <property type="entry name" value="MYC/MYB_N"/>
</dbReference>
<dbReference type="OrthoDB" id="1926382at2759"/>
<evidence type="ECO:0000256" key="1">
    <source>
        <dbReference type="ARBA" id="ARBA00004123"/>
    </source>
</evidence>
<evidence type="ECO:0000259" key="8">
    <source>
        <dbReference type="PROSITE" id="PS50888"/>
    </source>
</evidence>
<dbReference type="CDD" id="cd11449">
    <property type="entry name" value="bHLH_AtAIB_like"/>
    <property type="match status" value="1"/>
</dbReference>
<dbReference type="Pfam" id="PF22754">
    <property type="entry name" value="bHLH-TF_ACT-like_plant"/>
    <property type="match status" value="1"/>
</dbReference>
<dbReference type="InterPro" id="IPR011598">
    <property type="entry name" value="bHLH_dom"/>
</dbReference>
<sequence>MAGEASTSLDGILNQETLQQRLQYLIDRSTWTFAIYWQSSVDLGTGASFLGWGDGYYRGSETEKWRMSASGKSNGSDSEQEHRKKVLRELNSVISDNFEEDGGSSDDDVTDTEWFFLVSMTKSFVYGDGILGNVFSNGFPMWISGSSRLCASGCERMKQAEGYGIQTIACFPVNGGGIVEVGSTEVIHQNNEIGDKISFLFAGDSCNINDHPYITTDKQKAPINSTSLPTYETSSVTEPPPHPSVLLRNPGMFDINPGLFAKQENADYDDNSENRPLKKKKRGRKPANGRDRPLNHVEAERQRREKLNQRFYALRAVVPNVSKMDKASLLADAVVYIQNLRLKTQKLESEKRKLRSQLEPTDRFPSVKMNEPLVAVELQVKVIGLNAMVRVQCDKRNHPAAKTMRVLMEMELEVVYAQISVINDFMIQQFTLLMPEHKRCTKDQLTASLHAKLIFL</sequence>
<dbReference type="PROSITE" id="PS50888">
    <property type="entry name" value="BHLH"/>
    <property type="match status" value="1"/>
</dbReference>
<dbReference type="SMART" id="SM00353">
    <property type="entry name" value="HLH"/>
    <property type="match status" value="1"/>
</dbReference>
<name>A0A0K9PD13_ZOSMR</name>
<feature type="compositionally biased region" description="Basic residues" evidence="7">
    <location>
        <begin position="277"/>
        <end position="287"/>
    </location>
</feature>
<dbReference type="PANTHER" id="PTHR11514">
    <property type="entry name" value="MYC"/>
    <property type="match status" value="1"/>
</dbReference>
<dbReference type="Pfam" id="PF00010">
    <property type="entry name" value="HLH"/>
    <property type="match status" value="1"/>
</dbReference>
<dbReference type="GO" id="GO:0006355">
    <property type="term" value="P:regulation of DNA-templated transcription"/>
    <property type="evidence" value="ECO:0000318"/>
    <property type="project" value="GO_Central"/>
</dbReference>
<evidence type="ECO:0000256" key="4">
    <source>
        <dbReference type="ARBA" id="ARBA00023163"/>
    </source>
</evidence>
<evidence type="ECO:0000256" key="2">
    <source>
        <dbReference type="ARBA" id="ARBA00005510"/>
    </source>
</evidence>
<comment type="caution">
    <text evidence="9">The sequence shown here is derived from an EMBL/GenBank/DDBJ whole genome shotgun (WGS) entry which is preliminary data.</text>
</comment>
<reference evidence="10" key="1">
    <citation type="journal article" date="2016" name="Nature">
        <title>The genome of the seagrass Zostera marina reveals angiosperm adaptation to the sea.</title>
        <authorList>
            <person name="Olsen J.L."/>
            <person name="Rouze P."/>
            <person name="Verhelst B."/>
            <person name="Lin Y.-C."/>
            <person name="Bayer T."/>
            <person name="Collen J."/>
            <person name="Dattolo E."/>
            <person name="De Paoli E."/>
            <person name="Dittami S."/>
            <person name="Maumus F."/>
            <person name="Michel G."/>
            <person name="Kersting A."/>
            <person name="Lauritano C."/>
            <person name="Lohaus R."/>
            <person name="Toepel M."/>
            <person name="Tonon T."/>
            <person name="Vanneste K."/>
            <person name="Amirebrahimi M."/>
            <person name="Brakel J."/>
            <person name="Bostroem C."/>
            <person name="Chovatia M."/>
            <person name="Grimwood J."/>
            <person name="Jenkins J.W."/>
            <person name="Jueterbock A."/>
            <person name="Mraz A."/>
            <person name="Stam W.T."/>
            <person name="Tice H."/>
            <person name="Bornberg-Bauer E."/>
            <person name="Green P.J."/>
            <person name="Pearson G.A."/>
            <person name="Procaccini G."/>
            <person name="Duarte C.M."/>
            <person name="Schmutz J."/>
            <person name="Reusch T.B.H."/>
            <person name="Van de Peer Y."/>
        </authorList>
    </citation>
    <scope>NUCLEOTIDE SEQUENCE [LARGE SCALE GENOMIC DNA]</scope>
    <source>
        <strain evidence="10">cv. Finnish</strain>
    </source>
</reference>
<evidence type="ECO:0000256" key="3">
    <source>
        <dbReference type="ARBA" id="ARBA00023015"/>
    </source>
</evidence>
<evidence type="ECO:0000256" key="5">
    <source>
        <dbReference type="ARBA" id="ARBA00023242"/>
    </source>
</evidence>